<feature type="compositionally biased region" description="Low complexity" evidence="8">
    <location>
        <begin position="7"/>
        <end position="18"/>
    </location>
</feature>
<evidence type="ECO:0000313" key="11">
    <source>
        <dbReference type="Proteomes" id="UP000001628"/>
    </source>
</evidence>
<reference evidence="10 11" key="1">
    <citation type="journal article" date="2011" name="PLoS Genet.">
        <title>Comparative genomic analysis of human fungal pathogens causing paracoccidioidomycosis.</title>
        <authorList>
            <person name="Desjardins C.A."/>
            <person name="Champion M.D."/>
            <person name="Holder J.W."/>
            <person name="Muszewska A."/>
            <person name="Goldberg J."/>
            <person name="Bailao A.M."/>
            <person name="Brigido M.M."/>
            <person name="Ferreira M.E."/>
            <person name="Garcia A.M."/>
            <person name="Grynberg M."/>
            <person name="Gujja S."/>
            <person name="Heiman D.I."/>
            <person name="Henn M.R."/>
            <person name="Kodira C.D."/>
            <person name="Leon-Narvaez H."/>
            <person name="Longo L.V."/>
            <person name="Ma L.J."/>
            <person name="Malavazi I."/>
            <person name="Matsuo A.L."/>
            <person name="Morais F.V."/>
            <person name="Pereira M."/>
            <person name="Rodriguez-Brito S."/>
            <person name="Sakthikumar S."/>
            <person name="Salem-Izacc S.M."/>
            <person name="Sykes S.M."/>
            <person name="Teixeira M.M."/>
            <person name="Vallejo M.C."/>
            <person name="Walter M.E."/>
            <person name="Yandava C."/>
            <person name="Young S."/>
            <person name="Zeng Q."/>
            <person name="Zucker J."/>
            <person name="Felipe M.S."/>
            <person name="Goldman G.H."/>
            <person name="Haas B.J."/>
            <person name="McEwen J.G."/>
            <person name="Nino-Vega G."/>
            <person name="Puccia R."/>
            <person name="San-Blas G."/>
            <person name="Soares C.M."/>
            <person name="Birren B.W."/>
            <person name="Cuomo C.A."/>
        </authorList>
    </citation>
    <scope>NUCLEOTIDE SEQUENCE [LARGE SCALE GENOMIC DNA]</scope>
    <source>
        <strain evidence="10 11">Pb18</strain>
    </source>
</reference>
<proteinExistence type="predicted"/>
<name>C1GCP3_PARBD</name>
<keyword evidence="11" id="KW-1185">Reference proteome</keyword>
<accession>C1GCP3</accession>
<evidence type="ECO:0000259" key="9">
    <source>
        <dbReference type="PROSITE" id="PS51916"/>
    </source>
</evidence>
<keyword evidence="5" id="KW-0805">Transcription regulation</keyword>
<dbReference type="GO" id="GO:0008270">
    <property type="term" value="F:zinc ion binding"/>
    <property type="evidence" value="ECO:0007669"/>
    <property type="project" value="UniProtKB-KW"/>
</dbReference>
<evidence type="ECO:0000256" key="4">
    <source>
        <dbReference type="ARBA" id="ARBA00022833"/>
    </source>
</evidence>
<comment type="subcellular location">
    <subcellularLocation>
        <location evidence="1">Nucleus</location>
    </subcellularLocation>
</comment>
<evidence type="ECO:0000256" key="5">
    <source>
        <dbReference type="ARBA" id="ARBA00023015"/>
    </source>
</evidence>
<dbReference type="eggNOG" id="ENOG502S5GG">
    <property type="taxonomic scope" value="Eukaryota"/>
</dbReference>
<dbReference type="OMA" id="DVWKYSR"/>
<evidence type="ECO:0000256" key="8">
    <source>
        <dbReference type="SAM" id="MobiDB-lite"/>
    </source>
</evidence>
<dbReference type="RefSeq" id="XP_010760135.1">
    <property type="nucleotide sequence ID" value="XM_010761833.1"/>
</dbReference>
<evidence type="ECO:0000256" key="3">
    <source>
        <dbReference type="ARBA" id="ARBA00022771"/>
    </source>
</evidence>
<dbReference type="GO" id="GO:0005634">
    <property type="term" value="C:nucleus"/>
    <property type="evidence" value="ECO:0007669"/>
    <property type="project" value="UniProtKB-SubCell"/>
</dbReference>
<keyword evidence="6" id="KW-0804">Transcription</keyword>
<keyword evidence="2" id="KW-0479">Metal-binding</keyword>
<keyword evidence="4" id="KW-0862">Zinc</keyword>
<dbReference type="InterPro" id="IPR028020">
    <property type="entry name" value="ASX_DEUBAD_dom"/>
</dbReference>
<evidence type="ECO:0000256" key="7">
    <source>
        <dbReference type="ARBA" id="ARBA00023242"/>
    </source>
</evidence>
<dbReference type="GeneID" id="22583814"/>
<dbReference type="Proteomes" id="UP000001628">
    <property type="component" value="Unassembled WGS sequence"/>
</dbReference>
<dbReference type="InParanoid" id="C1GCP3"/>
<keyword evidence="7" id="KW-0539">Nucleus</keyword>
<feature type="region of interest" description="Disordered" evidence="8">
    <location>
        <begin position="252"/>
        <end position="302"/>
    </location>
</feature>
<evidence type="ECO:0000256" key="2">
    <source>
        <dbReference type="ARBA" id="ARBA00022723"/>
    </source>
</evidence>
<dbReference type="PROSITE" id="PS51916">
    <property type="entry name" value="DEUBAD"/>
    <property type="match status" value="1"/>
</dbReference>
<feature type="domain" description="DEUBAD" evidence="9">
    <location>
        <begin position="34"/>
        <end position="159"/>
    </location>
</feature>
<organism evidence="10 11">
    <name type="scientific">Paracoccidioides brasiliensis (strain Pb18)</name>
    <dbReference type="NCBI Taxonomy" id="502780"/>
    <lineage>
        <taxon>Eukaryota</taxon>
        <taxon>Fungi</taxon>
        <taxon>Dikarya</taxon>
        <taxon>Ascomycota</taxon>
        <taxon>Pezizomycotina</taxon>
        <taxon>Eurotiomycetes</taxon>
        <taxon>Eurotiomycetidae</taxon>
        <taxon>Onygenales</taxon>
        <taxon>Ajellomycetaceae</taxon>
        <taxon>Paracoccidioides</taxon>
    </lineage>
</organism>
<dbReference type="OrthoDB" id="2289918at2759"/>
<protein>
    <recommendedName>
        <fullName evidence="9">DEUBAD domain-containing protein</fullName>
    </recommendedName>
</protein>
<dbReference type="VEuPathDB" id="FungiDB:PADG_04765"/>
<feature type="compositionally biased region" description="Polar residues" evidence="8">
    <location>
        <begin position="282"/>
        <end position="296"/>
    </location>
</feature>
<dbReference type="InterPro" id="IPR044867">
    <property type="entry name" value="DEUBAD_dom"/>
</dbReference>
<feature type="region of interest" description="Disordered" evidence="8">
    <location>
        <begin position="1"/>
        <end position="26"/>
    </location>
</feature>
<dbReference type="EMBL" id="KN275961">
    <property type="protein sequence ID" value="EEH48686.2"/>
    <property type="molecule type" value="Genomic_DNA"/>
</dbReference>
<dbReference type="KEGG" id="pbn:PADG_04765"/>
<dbReference type="Pfam" id="PF13919">
    <property type="entry name" value="ASXH"/>
    <property type="match status" value="1"/>
</dbReference>
<dbReference type="STRING" id="502780.C1GCP3"/>
<feature type="region of interest" description="Disordered" evidence="8">
    <location>
        <begin position="464"/>
        <end position="512"/>
    </location>
</feature>
<dbReference type="HOGENOM" id="CLU_026585_0_0_1"/>
<sequence>MTQAGVKKAAASRRGPARSSKKDPWNEELLLTSTKSRIIGVDLVKLLANPKAWTCLDEDEKKEIIALLPDDMQRHAVTPIPKDGQDPENYVIPPLPESFVRYSNSWRDAVRQFQIDLQTGRYDPEWQQQAAEAMEERAQGMFDKFKEEQFEEFWGQKQKLDYTVIAGASSKVKLGTLVENGVVRVGDVWRYSRAFGRGGEKILLEKEVRIIDRDGSSLTFAIPPGQRVFLFNNADPVNRDDTVCSDMKAEASNASISGDVKDSTSASNQVSEEQEVEVDPTIHSTSSPEPSRNTFNPPVDGAIANRSAASVMDGQADVSDNQAATESTQHIGPAIVSVAAPEPMNVDNHKCNSRSGITEISADSESELSSAHMKDQTGLLGTVIGDSGAVAPGQMNEDVPMDTTLEATASACCSNYSQSKEPVSVNGPDTFEPDTKAATASADVVTTNQQACLETQAAGITRGNAAANGTTMETETTAGPAAEQTANQRDDDTMVQPTSENVPEPSAEQPRKETIPKDIIFSGVTGPGGLANKILEIDGRITEPPNGNAWKEFRCYRDNQDMGSLWECRQTWFVRQK</sequence>
<keyword evidence="3" id="KW-0863">Zinc-finger</keyword>
<evidence type="ECO:0000313" key="10">
    <source>
        <dbReference type="EMBL" id="EEH48686.2"/>
    </source>
</evidence>
<evidence type="ECO:0000256" key="1">
    <source>
        <dbReference type="ARBA" id="ARBA00004123"/>
    </source>
</evidence>
<dbReference type="AlphaFoldDB" id="C1GCP3"/>
<feature type="compositionally biased region" description="Polar residues" evidence="8">
    <location>
        <begin position="467"/>
        <end position="477"/>
    </location>
</feature>
<evidence type="ECO:0000256" key="6">
    <source>
        <dbReference type="ARBA" id="ARBA00023163"/>
    </source>
</evidence>
<gene>
    <name evidence="10" type="ORF">PADG_04765</name>
</gene>